<dbReference type="OrthoDB" id="2681472at2759"/>
<dbReference type="Proteomes" id="UP000054018">
    <property type="component" value="Unassembled WGS sequence"/>
</dbReference>
<gene>
    <name evidence="2" type="ORF">PISMIDRAFT_117552</name>
</gene>
<evidence type="ECO:0000256" key="1">
    <source>
        <dbReference type="SAM" id="MobiDB-lite"/>
    </source>
</evidence>
<dbReference type="EMBL" id="KN833953">
    <property type="protein sequence ID" value="KIK14137.1"/>
    <property type="molecule type" value="Genomic_DNA"/>
</dbReference>
<dbReference type="AlphaFoldDB" id="A0A0C9YVD4"/>
<proteinExistence type="predicted"/>
<feature type="compositionally biased region" description="Low complexity" evidence="1">
    <location>
        <begin position="134"/>
        <end position="144"/>
    </location>
</feature>
<reference evidence="2 3" key="1">
    <citation type="submission" date="2014-04" db="EMBL/GenBank/DDBJ databases">
        <authorList>
            <consortium name="DOE Joint Genome Institute"/>
            <person name="Kuo A."/>
            <person name="Kohler A."/>
            <person name="Costa M.D."/>
            <person name="Nagy L.G."/>
            <person name="Floudas D."/>
            <person name="Copeland A."/>
            <person name="Barry K.W."/>
            <person name="Cichocki N."/>
            <person name="Veneault-Fourrey C."/>
            <person name="LaButti K."/>
            <person name="Lindquist E.A."/>
            <person name="Lipzen A."/>
            <person name="Lundell T."/>
            <person name="Morin E."/>
            <person name="Murat C."/>
            <person name="Sun H."/>
            <person name="Tunlid A."/>
            <person name="Henrissat B."/>
            <person name="Grigoriev I.V."/>
            <person name="Hibbett D.S."/>
            <person name="Martin F."/>
            <person name="Nordberg H.P."/>
            <person name="Cantor M.N."/>
            <person name="Hua S.X."/>
        </authorList>
    </citation>
    <scope>NUCLEOTIDE SEQUENCE [LARGE SCALE GENOMIC DNA]</scope>
    <source>
        <strain evidence="2 3">441</strain>
    </source>
</reference>
<dbReference type="HOGENOM" id="CLU_033557_1_0_1"/>
<organism evidence="2 3">
    <name type="scientific">Pisolithus microcarpus 441</name>
    <dbReference type="NCBI Taxonomy" id="765257"/>
    <lineage>
        <taxon>Eukaryota</taxon>
        <taxon>Fungi</taxon>
        <taxon>Dikarya</taxon>
        <taxon>Basidiomycota</taxon>
        <taxon>Agaricomycotina</taxon>
        <taxon>Agaricomycetes</taxon>
        <taxon>Agaricomycetidae</taxon>
        <taxon>Boletales</taxon>
        <taxon>Sclerodermatineae</taxon>
        <taxon>Pisolithaceae</taxon>
        <taxon>Pisolithus</taxon>
    </lineage>
</organism>
<sequence length="421" mass="47122">MSSPSPELEKQFSFAVALTVYSNLKKKMKGKASASKEVKSVKTKELLFPLRDSNYLGFLQSLLEKHGQDQYVVSDRRWYPFKFVPPKAKGQHVTDAMDVDNEADYQEMVGKIHGTNPSVTKIFIDMKHVEKLPSNESSNEVSEASGDDDNLVHSKTPSHGAADLDTCLIWWHVKLQRLHKNEHDEGFTYIGPMGPLALTPAMILDWCRALEEGQATLHTPPNIESFNMANKLMHLHPTCKAQAPAQPPTTLVDLNALTSILLLQTLMNVHNATQFEESLKLQGIGPDILAEVDDKVLTDAGISIGNIIRLKCGCMAWWNSVDVKWKHSNTEVSAHSTDLPTHPPKKRVAYEKQYFDSGGCRFSGPPMRPDNNPDNPFAVPKDYALHYKCDIQGQWLPVPKGYLVDENGEDAEEEPDPFYTT</sequence>
<feature type="region of interest" description="Disordered" evidence="1">
    <location>
        <begin position="133"/>
        <end position="157"/>
    </location>
</feature>
<accession>A0A0C9YVD4</accession>
<keyword evidence="3" id="KW-1185">Reference proteome</keyword>
<evidence type="ECO:0000313" key="2">
    <source>
        <dbReference type="EMBL" id="KIK14137.1"/>
    </source>
</evidence>
<reference evidence="3" key="2">
    <citation type="submission" date="2015-01" db="EMBL/GenBank/DDBJ databases">
        <title>Evolutionary Origins and Diversification of the Mycorrhizal Mutualists.</title>
        <authorList>
            <consortium name="DOE Joint Genome Institute"/>
            <consortium name="Mycorrhizal Genomics Consortium"/>
            <person name="Kohler A."/>
            <person name="Kuo A."/>
            <person name="Nagy L.G."/>
            <person name="Floudas D."/>
            <person name="Copeland A."/>
            <person name="Barry K.W."/>
            <person name="Cichocki N."/>
            <person name="Veneault-Fourrey C."/>
            <person name="LaButti K."/>
            <person name="Lindquist E.A."/>
            <person name="Lipzen A."/>
            <person name="Lundell T."/>
            <person name="Morin E."/>
            <person name="Murat C."/>
            <person name="Riley R."/>
            <person name="Ohm R."/>
            <person name="Sun H."/>
            <person name="Tunlid A."/>
            <person name="Henrissat B."/>
            <person name="Grigoriev I.V."/>
            <person name="Hibbett D.S."/>
            <person name="Martin F."/>
        </authorList>
    </citation>
    <scope>NUCLEOTIDE SEQUENCE [LARGE SCALE GENOMIC DNA]</scope>
    <source>
        <strain evidence="3">441</strain>
    </source>
</reference>
<evidence type="ECO:0000313" key="3">
    <source>
        <dbReference type="Proteomes" id="UP000054018"/>
    </source>
</evidence>
<name>A0A0C9YVD4_9AGAM</name>
<protein>
    <submittedName>
        <fullName evidence="2">Uncharacterized protein</fullName>
    </submittedName>
</protein>